<dbReference type="Proteomes" id="UP000810171">
    <property type="component" value="Unassembled WGS sequence"/>
</dbReference>
<reference evidence="1 2" key="1">
    <citation type="submission" date="2020-09" db="EMBL/GenBank/DDBJ databases">
        <authorList>
            <person name="Tanuku N.R.S."/>
        </authorList>
    </citation>
    <scope>NUCLEOTIDE SEQUENCE [LARGE SCALE GENOMIC DNA]</scope>
    <source>
        <strain evidence="1 2">AK62</strain>
    </source>
</reference>
<dbReference type="PANTHER" id="PTHR34290">
    <property type="entry name" value="SI:CH73-390P7.2"/>
    <property type="match status" value="1"/>
</dbReference>
<comment type="caution">
    <text evidence="1">The sequence shown here is derived from an EMBL/GenBank/DDBJ whole genome shotgun (WGS) entry which is preliminary data.</text>
</comment>
<dbReference type="Pfam" id="PF04134">
    <property type="entry name" value="DCC1-like"/>
    <property type="match status" value="1"/>
</dbReference>
<proteinExistence type="predicted"/>
<evidence type="ECO:0000313" key="1">
    <source>
        <dbReference type="EMBL" id="MBP0048707.1"/>
    </source>
</evidence>
<protein>
    <submittedName>
        <fullName evidence="1">DUF393 domain-containing protein</fullName>
    </submittedName>
</protein>
<dbReference type="RefSeq" id="WP_209287319.1">
    <property type="nucleotide sequence ID" value="NZ_JACVEW010000010.1"/>
</dbReference>
<name>A0ABS3ZAL0_9GAMM</name>
<organism evidence="1 2">
    <name type="scientific">Marinobacterium alkalitolerans</name>
    <dbReference type="NCBI Taxonomy" id="1542925"/>
    <lineage>
        <taxon>Bacteria</taxon>
        <taxon>Pseudomonadati</taxon>
        <taxon>Pseudomonadota</taxon>
        <taxon>Gammaproteobacteria</taxon>
        <taxon>Oceanospirillales</taxon>
        <taxon>Oceanospirillaceae</taxon>
        <taxon>Marinobacterium</taxon>
    </lineage>
</organism>
<gene>
    <name evidence="1" type="ORF">H9C73_08150</name>
</gene>
<dbReference type="PANTHER" id="PTHR34290:SF2">
    <property type="entry name" value="OS04G0668800 PROTEIN"/>
    <property type="match status" value="1"/>
</dbReference>
<sequence>MSQRPILLYDGQCPLCKREIAHYKRLDIDRRVDWRDLFDPASDLETLGIDAWSAMSVIHAVAPDGRIHTGVHAFMLIWRELPCYRHLATVIETLRLTGLLDKLYHRFARWRFRSRCKQGCGLPPQP</sequence>
<evidence type="ECO:0000313" key="2">
    <source>
        <dbReference type="Proteomes" id="UP000810171"/>
    </source>
</evidence>
<dbReference type="EMBL" id="JACVEW010000010">
    <property type="protein sequence ID" value="MBP0048707.1"/>
    <property type="molecule type" value="Genomic_DNA"/>
</dbReference>
<keyword evidence="2" id="KW-1185">Reference proteome</keyword>
<dbReference type="InterPro" id="IPR044691">
    <property type="entry name" value="DCC1_Trx"/>
</dbReference>
<dbReference type="InterPro" id="IPR007263">
    <property type="entry name" value="DCC1-like"/>
</dbReference>
<accession>A0ABS3ZAL0</accession>